<keyword evidence="1" id="KW-0479">Metal-binding</keyword>
<dbReference type="PANTHER" id="PTHR10192">
    <property type="entry name" value="MOLYBDOPTERIN BIOSYNTHESIS PROTEIN"/>
    <property type="match status" value="1"/>
</dbReference>
<comment type="catalytic activity">
    <reaction evidence="1">
        <text>molybdopterin + ATP + H(+) = adenylyl-molybdopterin + diphosphate</text>
        <dbReference type="Rhea" id="RHEA:31331"/>
        <dbReference type="ChEBI" id="CHEBI:15378"/>
        <dbReference type="ChEBI" id="CHEBI:30616"/>
        <dbReference type="ChEBI" id="CHEBI:33019"/>
        <dbReference type="ChEBI" id="CHEBI:58698"/>
        <dbReference type="ChEBI" id="CHEBI:62727"/>
    </reaction>
</comment>
<dbReference type="GO" id="GO:0061598">
    <property type="term" value="F:molybdopterin adenylyltransferase activity"/>
    <property type="evidence" value="ECO:0007669"/>
    <property type="project" value="UniProtKB-UniRule"/>
</dbReference>
<dbReference type="SUPFAM" id="SSF53218">
    <property type="entry name" value="Molybdenum cofactor biosynthesis proteins"/>
    <property type="match status" value="1"/>
</dbReference>
<dbReference type="GO" id="GO:0007529">
    <property type="term" value="P:establishment of synaptic specificity at neuromuscular junction"/>
    <property type="evidence" value="ECO:0007669"/>
    <property type="project" value="TreeGrafter"/>
</dbReference>
<dbReference type="AlphaFoldDB" id="A0AAV4GGK0"/>
<dbReference type="GO" id="GO:0072579">
    <property type="term" value="P:glycine receptor clustering"/>
    <property type="evidence" value="ECO:0007669"/>
    <property type="project" value="TreeGrafter"/>
</dbReference>
<dbReference type="InterPro" id="IPR038987">
    <property type="entry name" value="MoeA-like"/>
</dbReference>
<comment type="function">
    <text evidence="1">Catalyzes two steps in the biosynthesis of the molybdenum cofactor. In the first step, molybdopterin is adenylated. Subsequently, molybdate is inserted into adenylated molybdopterin and AMP is released.</text>
</comment>
<comment type="similarity">
    <text evidence="1">Belongs to the MoeA family.</text>
</comment>
<dbReference type="GO" id="GO:0006777">
    <property type="term" value="P:Mo-molybdopterin cofactor biosynthetic process"/>
    <property type="evidence" value="ECO:0007669"/>
    <property type="project" value="UniProtKB-UniRule"/>
</dbReference>
<keyword evidence="1" id="KW-0501">Molybdenum cofactor biosynthesis</keyword>
<comment type="caution">
    <text evidence="3">The sequence shown here is derived from an EMBL/GenBank/DDBJ whole genome shotgun (WGS) entry which is preliminary data.</text>
</comment>
<organism evidence="3 4">
    <name type="scientific">Elysia marginata</name>
    <dbReference type="NCBI Taxonomy" id="1093978"/>
    <lineage>
        <taxon>Eukaryota</taxon>
        <taxon>Metazoa</taxon>
        <taxon>Spiralia</taxon>
        <taxon>Lophotrochozoa</taxon>
        <taxon>Mollusca</taxon>
        <taxon>Gastropoda</taxon>
        <taxon>Heterobranchia</taxon>
        <taxon>Euthyneura</taxon>
        <taxon>Panpulmonata</taxon>
        <taxon>Sacoglossa</taxon>
        <taxon>Placobranchoidea</taxon>
        <taxon>Plakobranchidae</taxon>
        <taxon>Elysia</taxon>
    </lineage>
</organism>
<dbReference type="Proteomes" id="UP000762676">
    <property type="component" value="Unassembled WGS sequence"/>
</dbReference>
<dbReference type="Gene3D" id="3.40.980.10">
    <property type="entry name" value="MoaB/Mog-like domain"/>
    <property type="match status" value="1"/>
</dbReference>
<dbReference type="PANTHER" id="PTHR10192:SF5">
    <property type="entry name" value="GEPHYRIN"/>
    <property type="match status" value="1"/>
</dbReference>
<protein>
    <submittedName>
        <fullName evidence="3">Gephyrin</fullName>
    </submittedName>
</protein>
<comment type="cofactor">
    <cofactor evidence="1">
        <name>Mg(2+)</name>
        <dbReference type="ChEBI" id="CHEBI:18420"/>
    </cofactor>
</comment>
<dbReference type="GO" id="GO:0061599">
    <property type="term" value="F:molybdopterin molybdotransferase activity"/>
    <property type="evidence" value="ECO:0007669"/>
    <property type="project" value="UniProtKB-UniRule"/>
</dbReference>
<dbReference type="GO" id="GO:0046872">
    <property type="term" value="F:metal ion binding"/>
    <property type="evidence" value="ECO:0007669"/>
    <property type="project" value="UniProtKB-UniRule"/>
</dbReference>
<dbReference type="SUPFAM" id="SSF63867">
    <property type="entry name" value="MoeA C-terminal domain-like"/>
    <property type="match status" value="1"/>
</dbReference>
<evidence type="ECO:0000259" key="2">
    <source>
        <dbReference type="Pfam" id="PF03454"/>
    </source>
</evidence>
<dbReference type="GO" id="GO:0097112">
    <property type="term" value="P:gamma-aminobutyric acid receptor clustering"/>
    <property type="evidence" value="ECO:0007669"/>
    <property type="project" value="TreeGrafter"/>
</dbReference>
<keyword evidence="4" id="KW-1185">Reference proteome</keyword>
<dbReference type="GO" id="GO:0099634">
    <property type="term" value="C:postsynaptic specialization membrane"/>
    <property type="evidence" value="ECO:0007669"/>
    <property type="project" value="GOC"/>
</dbReference>
<reference evidence="3 4" key="1">
    <citation type="journal article" date="2021" name="Elife">
        <title>Chloroplast acquisition without the gene transfer in kleptoplastic sea slugs, Plakobranchus ocellatus.</title>
        <authorList>
            <person name="Maeda T."/>
            <person name="Takahashi S."/>
            <person name="Yoshida T."/>
            <person name="Shimamura S."/>
            <person name="Takaki Y."/>
            <person name="Nagai Y."/>
            <person name="Toyoda A."/>
            <person name="Suzuki Y."/>
            <person name="Arimoto A."/>
            <person name="Ishii H."/>
            <person name="Satoh N."/>
            <person name="Nishiyama T."/>
            <person name="Hasebe M."/>
            <person name="Maruyama T."/>
            <person name="Minagawa J."/>
            <person name="Obokata J."/>
            <person name="Shigenobu S."/>
        </authorList>
    </citation>
    <scope>NUCLEOTIDE SEQUENCE [LARGE SCALE GENOMIC DNA]</scope>
</reference>
<dbReference type="InterPro" id="IPR036688">
    <property type="entry name" value="MoeA_C_domain_IV_sf"/>
</dbReference>
<proteinExistence type="inferred from homology"/>
<evidence type="ECO:0000313" key="3">
    <source>
        <dbReference type="EMBL" id="GFR84822.1"/>
    </source>
</evidence>
<accession>A0AAV4GGK0</accession>
<dbReference type="GO" id="GO:0005829">
    <property type="term" value="C:cytosol"/>
    <property type="evidence" value="ECO:0007669"/>
    <property type="project" value="TreeGrafter"/>
</dbReference>
<dbReference type="InterPro" id="IPR036425">
    <property type="entry name" value="MoaB/Mog-like_dom_sf"/>
</dbReference>
<keyword evidence="1" id="KW-0500">Molybdenum</keyword>
<comment type="catalytic activity">
    <reaction evidence="1">
        <text>adenylyl-molybdopterin + molybdate = Mo-molybdopterin + AMP + H(+)</text>
        <dbReference type="Rhea" id="RHEA:35047"/>
        <dbReference type="ChEBI" id="CHEBI:15378"/>
        <dbReference type="ChEBI" id="CHEBI:36264"/>
        <dbReference type="ChEBI" id="CHEBI:62727"/>
        <dbReference type="ChEBI" id="CHEBI:71302"/>
        <dbReference type="ChEBI" id="CHEBI:456215"/>
    </reaction>
</comment>
<keyword evidence="1" id="KW-0808">Transferase</keyword>
<name>A0AAV4GGK0_9GAST</name>
<dbReference type="Gene3D" id="2.40.340.10">
    <property type="entry name" value="MoeA, C-terminal, domain IV"/>
    <property type="match status" value="1"/>
</dbReference>
<dbReference type="Pfam" id="PF03454">
    <property type="entry name" value="MoeA_C"/>
    <property type="match status" value="1"/>
</dbReference>
<dbReference type="EMBL" id="BMAT01008428">
    <property type="protein sequence ID" value="GFR84822.1"/>
    <property type="molecule type" value="Genomic_DNA"/>
</dbReference>
<gene>
    <name evidence="3" type="ORF">ElyMa_004159300</name>
</gene>
<comment type="pathway">
    <text evidence="1">Cofactor biosynthesis; molybdopterin biosynthesis.</text>
</comment>
<dbReference type="GO" id="GO:0098970">
    <property type="term" value="P:postsynaptic neurotransmitter receptor diffusion trapping"/>
    <property type="evidence" value="ECO:0007669"/>
    <property type="project" value="TreeGrafter"/>
</dbReference>
<evidence type="ECO:0000256" key="1">
    <source>
        <dbReference type="RuleBase" id="RU365090"/>
    </source>
</evidence>
<feature type="domain" description="MoeA C-terminal" evidence="2">
    <location>
        <begin position="63"/>
        <end position="145"/>
    </location>
</feature>
<evidence type="ECO:0000313" key="4">
    <source>
        <dbReference type="Proteomes" id="UP000762676"/>
    </source>
</evidence>
<dbReference type="GO" id="GO:0005524">
    <property type="term" value="F:ATP binding"/>
    <property type="evidence" value="ECO:0007669"/>
    <property type="project" value="UniProtKB-UniRule"/>
</dbReference>
<sequence length="150" mass="16205">MCLHNLSPRKPTTFATLEHHGRRKLIFGLPGNPVSAIVTSNLYVIPAVRKMAGCPTPERTVMKVQLDRDTRLDPRPEYMRAVVQWPSSDSTSDQSPQAAVPVAVPTGNQISSRLLSMSAASVLMKLPPKSSTQTVLEKGSLVDAVVIGGF</sequence>
<dbReference type="InterPro" id="IPR005111">
    <property type="entry name" value="MoeA_C_domain_IV"/>
</dbReference>
<dbReference type="GO" id="GO:0030425">
    <property type="term" value="C:dendrite"/>
    <property type="evidence" value="ECO:0007669"/>
    <property type="project" value="TreeGrafter"/>
</dbReference>
<keyword evidence="1" id="KW-0460">Magnesium</keyword>